<evidence type="ECO:0000313" key="5">
    <source>
        <dbReference type="EMBL" id="MCI0754192.1"/>
    </source>
</evidence>
<feature type="domain" description="Imelysin-like" evidence="4">
    <location>
        <begin position="41"/>
        <end position="332"/>
    </location>
</feature>
<sequence length="368" mass="38417">MRLGRRATLLLPVLLAGRARAAPDDTALRGLNRAVVEQVLLPGYRRFTAVTANVTARLDALSRAPGDAAALASAQQGFADTQLAWEAVQPVRSGPADLFSRHARIQFWPDPQDRVSRDLARAIANRDTSLLEIRSNALNAVTVQGLPALERLLFDPGAAEALAAGDAGAGYRAALLRAIGGNLAALGRDLLGGWTGGETPHAAALTEPRVPYATPQDATRELLRIVIGAVAVVADRKLGPALATSAAEAQPRWLECWRSRLSGRAIQANLDAAAAMLGQGFCPVLEGGGEASLAATLRRAAEELQQSAAALPPVLEDAITDPAQRTVPERLQGQAAGLRILLAQRLPPALGLAGSGELQGDPIDAPLP</sequence>
<keyword evidence="2 3" id="KW-0732">Signal</keyword>
<gene>
    <name evidence="5" type="ORF">MON41_10530</name>
</gene>
<dbReference type="RefSeq" id="WP_120005720.1">
    <property type="nucleotide sequence ID" value="NZ_JALBUU010000004.1"/>
</dbReference>
<name>A0ABS9W4H7_9PROT</name>
<evidence type="ECO:0000256" key="3">
    <source>
        <dbReference type="SAM" id="SignalP"/>
    </source>
</evidence>
<evidence type="ECO:0000259" key="4">
    <source>
        <dbReference type="Pfam" id="PF09375"/>
    </source>
</evidence>
<organism evidence="5 6">
    <name type="scientific">Teichococcus vastitatis</name>
    <dbReference type="NCBI Taxonomy" id="2307076"/>
    <lineage>
        <taxon>Bacteria</taxon>
        <taxon>Pseudomonadati</taxon>
        <taxon>Pseudomonadota</taxon>
        <taxon>Alphaproteobacteria</taxon>
        <taxon>Acetobacterales</taxon>
        <taxon>Roseomonadaceae</taxon>
        <taxon>Roseomonas</taxon>
    </lineage>
</organism>
<comment type="caution">
    <text evidence="5">The sequence shown here is derived from an EMBL/GenBank/DDBJ whole genome shotgun (WGS) entry which is preliminary data.</text>
</comment>
<dbReference type="InterPro" id="IPR034984">
    <property type="entry name" value="Imelysin-like_IPPA"/>
</dbReference>
<dbReference type="Proteomes" id="UP001201985">
    <property type="component" value="Unassembled WGS sequence"/>
</dbReference>
<keyword evidence="6" id="KW-1185">Reference proteome</keyword>
<feature type="chain" id="PRO_5046073584" evidence="3">
    <location>
        <begin position="22"/>
        <end position="368"/>
    </location>
</feature>
<dbReference type="CDD" id="cd14659">
    <property type="entry name" value="Imelysin-like_IPPA"/>
    <property type="match status" value="1"/>
</dbReference>
<feature type="signal peptide" evidence="3">
    <location>
        <begin position="1"/>
        <end position="21"/>
    </location>
</feature>
<accession>A0ABS9W4H7</accession>
<reference evidence="5 6" key="1">
    <citation type="submission" date="2022-03" db="EMBL/GenBank/DDBJ databases">
        <title>Complete genome analysis of Roseomonas KG 17.1 : a prolific producer of plant growth promoters.</title>
        <authorList>
            <person name="Saadouli I."/>
            <person name="Najjari A."/>
            <person name="Mosbah A."/>
            <person name="Ouzari H.I."/>
        </authorList>
    </citation>
    <scope>NUCLEOTIDE SEQUENCE [LARGE SCALE GENOMIC DNA]</scope>
    <source>
        <strain evidence="5 6">KG17-1</strain>
    </source>
</reference>
<protein>
    <submittedName>
        <fullName evidence="5">Imelysin family protein</fullName>
    </submittedName>
</protein>
<dbReference type="Pfam" id="PF09375">
    <property type="entry name" value="Peptidase_M75"/>
    <property type="match status" value="1"/>
</dbReference>
<dbReference type="InterPro" id="IPR038352">
    <property type="entry name" value="Imelysin_sf"/>
</dbReference>
<evidence type="ECO:0000313" key="6">
    <source>
        <dbReference type="Proteomes" id="UP001201985"/>
    </source>
</evidence>
<dbReference type="InterPro" id="IPR018976">
    <property type="entry name" value="Imelysin-like"/>
</dbReference>
<evidence type="ECO:0000256" key="2">
    <source>
        <dbReference type="ARBA" id="ARBA00022729"/>
    </source>
</evidence>
<proteinExistence type="predicted"/>
<dbReference type="Gene3D" id="1.20.1420.20">
    <property type="entry name" value="M75 peptidase, HXXE motif"/>
    <property type="match status" value="1"/>
</dbReference>
<dbReference type="EMBL" id="JALBUU010000004">
    <property type="protein sequence ID" value="MCI0754192.1"/>
    <property type="molecule type" value="Genomic_DNA"/>
</dbReference>
<evidence type="ECO:0000256" key="1">
    <source>
        <dbReference type="ARBA" id="ARBA00004196"/>
    </source>
</evidence>
<comment type="subcellular location">
    <subcellularLocation>
        <location evidence="1">Cell envelope</location>
    </subcellularLocation>
</comment>